<dbReference type="EMBL" id="MLJW01000034">
    <property type="protein sequence ID" value="OIR07959.1"/>
    <property type="molecule type" value="Genomic_DNA"/>
</dbReference>
<comment type="caution">
    <text evidence="4">The sequence shown here is derived from an EMBL/GenBank/DDBJ whole genome shotgun (WGS) entry which is preliminary data.</text>
</comment>
<dbReference type="AlphaFoldDB" id="A0A1J5SHQ0"/>
<sequence>MISVFRVPFSVLGLMAGLLLALPAQAQQSAGPAVPPGGVPSAPAPAAKPAATAGKAGGERIDDARQYAHCIALARQKPEDGWEEALAWTSLGGGEPARHCAAVALFGLKSYAEAATRLEDLAKESRRSNLLRAGMLDQAGQAWLLDHQPEKAYAAITTALQLVPGAPDLLVDRAQALAEARNYQDALKDLNQALAADPNRLDALVFRASAKRILNDLDGAAADITRALALDHLDPDAWLENGMVKRLQGDKDGARKAWMQVLSLAPKSPDADTARQNLELMDVETGK</sequence>
<organism evidence="4">
    <name type="scientific">mine drainage metagenome</name>
    <dbReference type="NCBI Taxonomy" id="410659"/>
    <lineage>
        <taxon>unclassified sequences</taxon>
        <taxon>metagenomes</taxon>
        <taxon>ecological metagenomes</taxon>
    </lineage>
</organism>
<gene>
    <name evidence="4" type="ORF">GALL_98220</name>
</gene>
<keyword evidence="1" id="KW-0677">Repeat</keyword>
<evidence type="ECO:0000313" key="4">
    <source>
        <dbReference type="EMBL" id="OIR07959.1"/>
    </source>
</evidence>
<evidence type="ECO:0000256" key="2">
    <source>
        <dbReference type="ARBA" id="ARBA00022803"/>
    </source>
</evidence>
<dbReference type="SUPFAM" id="SSF48452">
    <property type="entry name" value="TPR-like"/>
    <property type="match status" value="1"/>
</dbReference>
<dbReference type="InterPro" id="IPR013105">
    <property type="entry name" value="TPR_2"/>
</dbReference>
<dbReference type="InterPro" id="IPR011990">
    <property type="entry name" value="TPR-like_helical_dom_sf"/>
</dbReference>
<dbReference type="InterPro" id="IPR050498">
    <property type="entry name" value="Ycf3"/>
</dbReference>
<keyword evidence="2" id="KW-0802">TPR repeat</keyword>
<dbReference type="SMART" id="SM00028">
    <property type="entry name" value="TPR"/>
    <property type="match status" value="4"/>
</dbReference>
<accession>A0A1J5SHQ0</accession>
<dbReference type="Pfam" id="PF13432">
    <property type="entry name" value="TPR_16"/>
    <property type="match status" value="1"/>
</dbReference>
<dbReference type="Gene3D" id="1.25.40.10">
    <property type="entry name" value="Tetratricopeptide repeat domain"/>
    <property type="match status" value="1"/>
</dbReference>
<feature type="region of interest" description="Disordered" evidence="3">
    <location>
        <begin position="30"/>
        <end position="58"/>
    </location>
</feature>
<evidence type="ECO:0000256" key="1">
    <source>
        <dbReference type="ARBA" id="ARBA00022737"/>
    </source>
</evidence>
<dbReference type="PANTHER" id="PTHR44858">
    <property type="entry name" value="TETRATRICOPEPTIDE REPEAT PROTEIN 6"/>
    <property type="match status" value="1"/>
</dbReference>
<evidence type="ECO:0000256" key="3">
    <source>
        <dbReference type="SAM" id="MobiDB-lite"/>
    </source>
</evidence>
<dbReference type="Pfam" id="PF07719">
    <property type="entry name" value="TPR_2"/>
    <property type="match status" value="1"/>
</dbReference>
<proteinExistence type="predicted"/>
<reference evidence="4" key="1">
    <citation type="submission" date="2016-10" db="EMBL/GenBank/DDBJ databases">
        <title>Sequence of Gallionella enrichment culture.</title>
        <authorList>
            <person name="Poehlein A."/>
            <person name="Muehling M."/>
            <person name="Daniel R."/>
        </authorList>
    </citation>
    <scope>NUCLEOTIDE SEQUENCE</scope>
</reference>
<dbReference type="InterPro" id="IPR019734">
    <property type="entry name" value="TPR_rpt"/>
</dbReference>
<name>A0A1J5SHQ0_9ZZZZ</name>
<protein>
    <submittedName>
        <fullName evidence="4">Tetratricopeptide repeat protein</fullName>
    </submittedName>
</protein>
<feature type="compositionally biased region" description="Low complexity" evidence="3">
    <location>
        <begin position="39"/>
        <end position="54"/>
    </location>
</feature>
<dbReference type="PROSITE" id="PS50005">
    <property type="entry name" value="TPR"/>
    <property type="match status" value="2"/>
</dbReference>
<dbReference type="PANTHER" id="PTHR44858:SF1">
    <property type="entry name" value="UDP-N-ACETYLGLUCOSAMINE--PEPTIDE N-ACETYLGLUCOSAMINYLTRANSFERASE SPINDLY-RELATED"/>
    <property type="match status" value="1"/>
</dbReference>